<dbReference type="AlphaFoldDB" id="A0A512DXR5"/>
<gene>
    <name evidence="3" type="ORF">SAE02_54160</name>
</gene>
<proteinExistence type="predicted"/>
<dbReference type="RefSeq" id="WP_052831609.1">
    <property type="nucleotide sequence ID" value="NZ_BJYZ01000027.1"/>
</dbReference>
<evidence type="ECO:0000313" key="4">
    <source>
        <dbReference type="Proteomes" id="UP000321523"/>
    </source>
</evidence>
<accession>A0A512DXR5</accession>
<organism evidence="3 4">
    <name type="scientific">Skermanella aerolata</name>
    <dbReference type="NCBI Taxonomy" id="393310"/>
    <lineage>
        <taxon>Bacteria</taxon>
        <taxon>Pseudomonadati</taxon>
        <taxon>Pseudomonadota</taxon>
        <taxon>Alphaproteobacteria</taxon>
        <taxon>Rhodospirillales</taxon>
        <taxon>Azospirillaceae</taxon>
        <taxon>Skermanella</taxon>
    </lineage>
</organism>
<dbReference type="Proteomes" id="UP000321523">
    <property type="component" value="Unassembled WGS sequence"/>
</dbReference>
<dbReference type="Gene3D" id="1.10.3990.20">
    <property type="entry name" value="protein bp1543"/>
    <property type="match status" value="1"/>
</dbReference>
<keyword evidence="4" id="KW-1185">Reference proteome</keyword>
<feature type="compositionally biased region" description="Acidic residues" evidence="1">
    <location>
        <begin position="112"/>
        <end position="121"/>
    </location>
</feature>
<dbReference type="OrthoDB" id="8479603at2"/>
<evidence type="ECO:0000256" key="1">
    <source>
        <dbReference type="SAM" id="MobiDB-lite"/>
    </source>
</evidence>
<feature type="region of interest" description="Disordered" evidence="1">
    <location>
        <begin position="80"/>
        <end position="121"/>
    </location>
</feature>
<dbReference type="EMBL" id="BJYZ01000027">
    <property type="protein sequence ID" value="GEO41268.1"/>
    <property type="molecule type" value="Genomic_DNA"/>
</dbReference>
<protein>
    <recommendedName>
        <fullName evidence="2">Ribbon-helix-helix domain-containing protein</fullName>
    </recommendedName>
</protein>
<dbReference type="Pfam" id="PF13467">
    <property type="entry name" value="RHH_4"/>
    <property type="match status" value="1"/>
</dbReference>
<sequence length="121" mass="12893">MPPSFSGRTTLVSGNVTIAGRRTSMRLEPEMWAALKAICARERLSIHAVCTLIDERRGEGGLTSAVRTFMVKYYEGAATEEGHERAGHGSGAPFGWGGGAGRATINQGEPAETLELETEEA</sequence>
<reference evidence="3 4" key="1">
    <citation type="submission" date="2019-07" db="EMBL/GenBank/DDBJ databases">
        <title>Whole genome shotgun sequence of Skermanella aerolata NBRC 106429.</title>
        <authorList>
            <person name="Hosoyama A."/>
            <person name="Uohara A."/>
            <person name="Ohji S."/>
            <person name="Ichikawa N."/>
        </authorList>
    </citation>
    <scope>NUCLEOTIDE SEQUENCE [LARGE SCALE GENOMIC DNA]</scope>
    <source>
        <strain evidence="3 4">NBRC 106429</strain>
    </source>
</reference>
<evidence type="ECO:0000259" key="2">
    <source>
        <dbReference type="Pfam" id="PF13467"/>
    </source>
</evidence>
<name>A0A512DXR5_9PROT</name>
<comment type="caution">
    <text evidence="3">The sequence shown here is derived from an EMBL/GenBank/DDBJ whole genome shotgun (WGS) entry which is preliminary data.</text>
</comment>
<feature type="domain" description="Ribbon-helix-helix" evidence="2">
    <location>
        <begin position="15"/>
        <end position="74"/>
    </location>
</feature>
<evidence type="ECO:0000313" key="3">
    <source>
        <dbReference type="EMBL" id="GEO41268.1"/>
    </source>
</evidence>
<dbReference type="InterPro" id="IPR038268">
    <property type="entry name" value="RHH_sf"/>
</dbReference>
<dbReference type="InterPro" id="IPR027373">
    <property type="entry name" value="RHH_dom"/>
</dbReference>
<feature type="compositionally biased region" description="Gly residues" evidence="1">
    <location>
        <begin position="88"/>
        <end position="101"/>
    </location>
</feature>